<dbReference type="OrthoDB" id="10261807at2759"/>
<evidence type="ECO:0000259" key="3">
    <source>
        <dbReference type="Pfam" id="PF02678"/>
    </source>
</evidence>
<feature type="domain" description="Pirin N-terminal" evidence="3">
    <location>
        <begin position="19"/>
        <end position="103"/>
    </location>
</feature>
<evidence type="ECO:0000256" key="2">
    <source>
        <dbReference type="RuleBase" id="RU003457"/>
    </source>
</evidence>
<dbReference type="InterPro" id="IPR003829">
    <property type="entry name" value="Pirin_N_dom"/>
</dbReference>
<dbReference type="EMBL" id="LVVM01000519">
    <property type="protein sequence ID" value="OJA20559.1"/>
    <property type="molecule type" value="Genomic_DNA"/>
</dbReference>
<protein>
    <recommendedName>
        <fullName evidence="3">Pirin N-terminal domain-containing protein</fullName>
    </recommendedName>
</protein>
<dbReference type="SUPFAM" id="SSF51182">
    <property type="entry name" value="RmlC-like cupins"/>
    <property type="match status" value="1"/>
</dbReference>
<gene>
    <name evidence="4" type="ORF">AZE42_09785</name>
</gene>
<feature type="non-terminal residue" evidence="4">
    <location>
        <position position="104"/>
    </location>
</feature>
<evidence type="ECO:0000256" key="1">
    <source>
        <dbReference type="ARBA" id="ARBA00008416"/>
    </source>
</evidence>
<proteinExistence type="inferred from homology"/>
<name>A0A1J8QIU1_9AGAM</name>
<sequence>MSSSRSIEIIPRESADRGQADHGWLKTFHTFSFASYDDSQHGSFGSLRVLNEDRVAAGTGFGTHSHREFEIFSYVISGELEHQDSMGNTEVLSRGDVQMTSTGT</sequence>
<comment type="caution">
    <text evidence="4">The sequence shown here is derived from an EMBL/GenBank/DDBJ whole genome shotgun (WGS) entry which is preliminary data.</text>
</comment>
<dbReference type="InterPro" id="IPR012093">
    <property type="entry name" value="Pirin"/>
</dbReference>
<evidence type="ECO:0000313" key="5">
    <source>
        <dbReference type="Proteomes" id="UP000183567"/>
    </source>
</evidence>
<accession>A0A1J8QIU1</accession>
<evidence type="ECO:0000313" key="4">
    <source>
        <dbReference type="EMBL" id="OJA20559.1"/>
    </source>
</evidence>
<dbReference type="PANTHER" id="PTHR43212">
    <property type="entry name" value="QUERCETIN 2,3-DIOXYGENASE"/>
    <property type="match status" value="1"/>
</dbReference>
<dbReference type="PANTHER" id="PTHR43212:SF3">
    <property type="entry name" value="QUERCETIN 2,3-DIOXYGENASE"/>
    <property type="match status" value="1"/>
</dbReference>
<dbReference type="AlphaFoldDB" id="A0A1J8QIU1"/>
<dbReference type="STRING" id="180088.A0A1J8QIU1"/>
<dbReference type="Pfam" id="PF02678">
    <property type="entry name" value="Pirin"/>
    <property type="match status" value="1"/>
</dbReference>
<organism evidence="4 5">
    <name type="scientific">Rhizopogon vesiculosus</name>
    <dbReference type="NCBI Taxonomy" id="180088"/>
    <lineage>
        <taxon>Eukaryota</taxon>
        <taxon>Fungi</taxon>
        <taxon>Dikarya</taxon>
        <taxon>Basidiomycota</taxon>
        <taxon>Agaricomycotina</taxon>
        <taxon>Agaricomycetes</taxon>
        <taxon>Agaricomycetidae</taxon>
        <taxon>Boletales</taxon>
        <taxon>Suillineae</taxon>
        <taxon>Rhizopogonaceae</taxon>
        <taxon>Rhizopogon</taxon>
    </lineage>
</organism>
<dbReference type="InterPro" id="IPR014710">
    <property type="entry name" value="RmlC-like_jellyroll"/>
</dbReference>
<keyword evidence="5" id="KW-1185">Reference proteome</keyword>
<reference evidence="4 5" key="1">
    <citation type="submission" date="2016-03" db="EMBL/GenBank/DDBJ databases">
        <title>Comparative genomics of the ectomycorrhizal sister species Rhizopogon vinicolor and Rhizopogon vesiculosus (Basidiomycota: Boletales) reveals a divergence of the mating type B locus.</title>
        <authorList>
            <person name="Mujic A.B."/>
            <person name="Kuo A."/>
            <person name="Tritt A."/>
            <person name="Lipzen A."/>
            <person name="Chen C."/>
            <person name="Johnson J."/>
            <person name="Sharma A."/>
            <person name="Barry K."/>
            <person name="Grigoriev I.V."/>
            <person name="Spatafora J.W."/>
        </authorList>
    </citation>
    <scope>NUCLEOTIDE SEQUENCE [LARGE SCALE GENOMIC DNA]</scope>
    <source>
        <strain evidence="4 5">AM-OR11-056</strain>
    </source>
</reference>
<comment type="similarity">
    <text evidence="1 2">Belongs to the pirin family.</text>
</comment>
<dbReference type="Proteomes" id="UP000183567">
    <property type="component" value="Unassembled WGS sequence"/>
</dbReference>
<dbReference type="Gene3D" id="2.60.120.10">
    <property type="entry name" value="Jelly Rolls"/>
    <property type="match status" value="1"/>
</dbReference>
<dbReference type="InterPro" id="IPR011051">
    <property type="entry name" value="RmlC_Cupin_sf"/>
</dbReference>